<dbReference type="PANTHER" id="PTHR43791:SF12">
    <property type="entry name" value="MAJOR FACILITATOR SUPERFAMILY (MFS) PROFILE DOMAIN-CONTAINING PROTEIN"/>
    <property type="match status" value="1"/>
</dbReference>
<keyword evidence="3 6" id="KW-0812">Transmembrane</keyword>
<feature type="transmembrane region" description="Helical" evidence="6">
    <location>
        <begin position="73"/>
        <end position="95"/>
    </location>
</feature>
<dbReference type="Proteomes" id="UP001465668">
    <property type="component" value="Unassembled WGS sequence"/>
</dbReference>
<keyword evidence="5 6" id="KW-0472">Membrane</keyword>
<dbReference type="InterPro" id="IPR036259">
    <property type="entry name" value="MFS_trans_sf"/>
</dbReference>
<reference evidence="7 8" key="1">
    <citation type="submission" date="2024-02" db="EMBL/GenBank/DDBJ databases">
        <title>First draft genome assembly of two strains of Seiridium cardinale.</title>
        <authorList>
            <person name="Emiliani G."/>
            <person name="Scali E."/>
        </authorList>
    </citation>
    <scope>NUCLEOTIDE SEQUENCE [LARGE SCALE GENOMIC DNA]</scope>
    <source>
        <strain evidence="7 8">BM-138-000479</strain>
    </source>
</reference>
<name>A0ABR2XAW7_9PEZI</name>
<sequence length="117" mass="13274">MSDLKLNPAVVHDDNPGLFQTYPREIALVKKLDRWIMPMLWSTYWLSYFDRNAIALARINHIEKSLDLDSVQYSTGVSILFVGCLLGGVPANMIFIRTKPSSFLSVVMMAWAVRAPQ</sequence>
<protein>
    <submittedName>
        <fullName evidence="7">Major facilitator superfamily domain-containing protein</fullName>
    </submittedName>
</protein>
<accession>A0ABR2XAW7</accession>
<dbReference type="PANTHER" id="PTHR43791">
    <property type="entry name" value="PERMEASE-RELATED"/>
    <property type="match status" value="1"/>
</dbReference>
<dbReference type="Gene3D" id="1.20.1250.20">
    <property type="entry name" value="MFS general substrate transporter like domains"/>
    <property type="match status" value="1"/>
</dbReference>
<dbReference type="SUPFAM" id="SSF103473">
    <property type="entry name" value="MFS general substrate transporter"/>
    <property type="match status" value="1"/>
</dbReference>
<evidence type="ECO:0000256" key="4">
    <source>
        <dbReference type="ARBA" id="ARBA00022989"/>
    </source>
</evidence>
<evidence type="ECO:0000256" key="1">
    <source>
        <dbReference type="ARBA" id="ARBA00004141"/>
    </source>
</evidence>
<dbReference type="EMBL" id="JARVKM010000083">
    <property type="protein sequence ID" value="KAK9770955.1"/>
    <property type="molecule type" value="Genomic_DNA"/>
</dbReference>
<proteinExistence type="predicted"/>
<keyword evidence="2" id="KW-0813">Transport</keyword>
<keyword evidence="4 6" id="KW-1133">Transmembrane helix</keyword>
<evidence type="ECO:0000313" key="8">
    <source>
        <dbReference type="Proteomes" id="UP001465668"/>
    </source>
</evidence>
<organism evidence="7 8">
    <name type="scientific">Seiridium cardinale</name>
    <dbReference type="NCBI Taxonomy" id="138064"/>
    <lineage>
        <taxon>Eukaryota</taxon>
        <taxon>Fungi</taxon>
        <taxon>Dikarya</taxon>
        <taxon>Ascomycota</taxon>
        <taxon>Pezizomycotina</taxon>
        <taxon>Sordariomycetes</taxon>
        <taxon>Xylariomycetidae</taxon>
        <taxon>Amphisphaeriales</taxon>
        <taxon>Sporocadaceae</taxon>
        <taxon>Seiridium</taxon>
    </lineage>
</organism>
<gene>
    <name evidence="7" type="ORF">SCAR479_12414</name>
</gene>
<evidence type="ECO:0000256" key="3">
    <source>
        <dbReference type="ARBA" id="ARBA00022692"/>
    </source>
</evidence>
<evidence type="ECO:0000256" key="2">
    <source>
        <dbReference type="ARBA" id="ARBA00022448"/>
    </source>
</evidence>
<evidence type="ECO:0000256" key="5">
    <source>
        <dbReference type="ARBA" id="ARBA00023136"/>
    </source>
</evidence>
<comment type="subcellular location">
    <subcellularLocation>
        <location evidence="1">Membrane</location>
        <topology evidence="1">Multi-pass membrane protein</topology>
    </subcellularLocation>
</comment>
<keyword evidence="8" id="KW-1185">Reference proteome</keyword>
<evidence type="ECO:0000256" key="6">
    <source>
        <dbReference type="SAM" id="Phobius"/>
    </source>
</evidence>
<evidence type="ECO:0000313" key="7">
    <source>
        <dbReference type="EMBL" id="KAK9770955.1"/>
    </source>
</evidence>
<comment type="caution">
    <text evidence="7">The sequence shown here is derived from an EMBL/GenBank/DDBJ whole genome shotgun (WGS) entry which is preliminary data.</text>
</comment>